<dbReference type="Gene3D" id="1.20.58.390">
    <property type="entry name" value="Neurotransmitter-gated ion-channel transmembrane domain"/>
    <property type="match status" value="1"/>
</dbReference>
<protein>
    <recommendedName>
        <fullName evidence="10">Neurotransmitter-gated ion-channel transmembrane domain-containing protein</fullName>
    </recommendedName>
</protein>
<comment type="caution">
    <text evidence="11">The sequence shown here is derived from an EMBL/GenBank/DDBJ whole genome shotgun (WGS) entry which is preliminary data.</text>
</comment>
<dbReference type="AlphaFoldDB" id="A0A9Q0DBF5"/>
<keyword evidence="6" id="KW-0869">Chloride channel</keyword>
<dbReference type="GO" id="GO:0005886">
    <property type="term" value="C:plasma membrane"/>
    <property type="evidence" value="ECO:0007669"/>
    <property type="project" value="UniProtKB-SubCell"/>
</dbReference>
<dbReference type="GO" id="GO:0004888">
    <property type="term" value="F:transmembrane signaling receptor activity"/>
    <property type="evidence" value="ECO:0007669"/>
    <property type="project" value="InterPro"/>
</dbReference>
<evidence type="ECO:0000313" key="11">
    <source>
        <dbReference type="EMBL" id="KAJ3584686.1"/>
    </source>
</evidence>
<keyword evidence="9" id="KW-0812">Transmembrane</keyword>
<keyword evidence="7" id="KW-0868">Chloride</keyword>
<evidence type="ECO:0000256" key="6">
    <source>
        <dbReference type="ARBA" id="ARBA00023173"/>
    </source>
</evidence>
<dbReference type="InterPro" id="IPR006201">
    <property type="entry name" value="Neur_channel"/>
</dbReference>
<keyword evidence="4" id="KW-1003">Cell membrane</keyword>
<keyword evidence="9" id="KW-1133">Transmembrane helix</keyword>
<evidence type="ECO:0000313" key="12">
    <source>
        <dbReference type="Proteomes" id="UP001148018"/>
    </source>
</evidence>
<dbReference type="GO" id="GO:0034707">
    <property type="term" value="C:chloride channel complex"/>
    <property type="evidence" value="ECO:0007669"/>
    <property type="project" value="UniProtKB-KW"/>
</dbReference>
<organism evidence="11 12">
    <name type="scientific">Muraenolepis orangiensis</name>
    <name type="common">Patagonian moray cod</name>
    <dbReference type="NCBI Taxonomy" id="630683"/>
    <lineage>
        <taxon>Eukaryota</taxon>
        <taxon>Metazoa</taxon>
        <taxon>Chordata</taxon>
        <taxon>Craniata</taxon>
        <taxon>Vertebrata</taxon>
        <taxon>Euteleostomi</taxon>
        <taxon>Actinopterygii</taxon>
        <taxon>Neopterygii</taxon>
        <taxon>Teleostei</taxon>
        <taxon>Neoteleostei</taxon>
        <taxon>Acanthomorphata</taxon>
        <taxon>Zeiogadaria</taxon>
        <taxon>Gadariae</taxon>
        <taxon>Gadiformes</taxon>
        <taxon>Muraenolepidoidei</taxon>
        <taxon>Muraenolepididae</taxon>
        <taxon>Muraenolepis</taxon>
    </lineage>
</organism>
<evidence type="ECO:0000256" key="5">
    <source>
        <dbReference type="ARBA" id="ARBA00023065"/>
    </source>
</evidence>
<evidence type="ECO:0000256" key="7">
    <source>
        <dbReference type="ARBA" id="ARBA00023214"/>
    </source>
</evidence>
<dbReference type="Pfam" id="PF02932">
    <property type="entry name" value="Neur_chan_memb"/>
    <property type="match status" value="1"/>
</dbReference>
<dbReference type="PANTHER" id="PTHR18945">
    <property type="entry name" value="NEUROTRANSMITTER GATED ION CHANNEL"/>
    <property type="match status" value="1"/>
</dbReference>
<evidence type="ECO:0000256" key="9">
    <source>
        <dbReference type="SAM" id="Phobius"/>
    </source>
</evidence>
<feature type="domain" description="Neurotransmitter-gated ion-channel transmembrane" evidence="10">
    <location>
        <begin position="93"/>
        <end position="121"/>
    </location>
</feature>
<evidence type="ECO:0000256" key="3">
    <source>
        <dbReference type="ARBA" id="ARBA00022448"/>
    </source>
</evidence>
<proteinExistence type="predicted"/>
<dbReference type="InterPro" id="IPR036734">
    <property type="entry name" value="Neur_chan_lig-bd_sf"/>
</dbReference>
<evidence type="ECO:0000259" key="10">
    <source>
        <dbReference type="Pfam" id="PF02932"/>
    </source>
</evidence>
<reference evidence="11" key="1">
    <citation type="submission" date="2022-07" db="EMBL/GenBank/DDBJ databases">
        <title>Chromosome-level genome of Muraenolepis orangiensis.</title>
        <authorList>
            <person name="Kim J."/>
        </authorList>
    </citation>
    <scope>NUCLEOTIDE SEQUENCE</scope>
    <source>
        <strain evidence="11">KU_S4_2022</strain>
        <tissue evidence="11">Muscle</tissue>
    </source>
</reference>
<evidence type="ECO:0000256" key="8">
    <source>
        <dbReference type="ARBA" id="ARBA00023303"/>
    </source>
</evidence>
<keyword evidence="8" id="KW-0407">Ion channel</keyword>
<keyword evidence="5" id="KW-0406">Ion transport</keyword>
<dbReference type="GO" id="GO:0005254">
    <property type="term" value="F:chloride channel activity"/>
    <property type="evidence" value="ECO:0007669"/>
    <property type="project" value="UniProtKB-KW"/>
</dbReference>
<evidence type="ECO:0000256" key="4">
    <source>
        <dbReference type="ARBA" id="ARBA00022475"/>
    </source>
</evidence>
<dbReference type="EMBL" id="JANIIK010000119">
    <property type="protein sequence ID" value="KAJ3584686.1"/>
    <property type="molecule type" value="Genomic_DNA"/>
</dbReference>
<evidence type="ECO:0000256" key="2">
    <source>
        <dbReference type="ARBA" id="ARBA00004236"/>
    </source>
</evidence>
<comment type="subcellular location">
    <subcellularLocation>
        <location evidence="2">Cell membrane</location>
    </subcellularLocation>
    <subcellularLocation>
        <location evidence="1">Membrane</location>
        <topology evidence="1">Multi-pass membrane protein</topology>
    </subcellularLocation>
</comment>
<dbReference type="InterPro" id="IPR038050">
    <property type="entry name" value="Neuro_actylchol_rec"/>
</dbReference>
<sequence length="121" mass="13864">MSFVKETVDKLLQGYDIRLRPDFGDGYTTDDIEFYWKGGGRAVTGVTRIELPQFSIVDYKLVSRNVVFSTGAYPRLSLSFKLKRNIGYFILQTYMPSILITILSWVSFWINYDASAARVAL</sequence>
<accession>A0A9Q0DBF5</accession>
<dbReference type="PRINTS" id="PR00253">
    <property type="entry name" value="GABAARECEPTR"/>
</dbReference>
<feature type="non-terminal residue" evidence="11">
    <location>
        <position position="121"/>
    </location>
</feature>
<evidence type="ECO:0000256" key="1">
    <source>
        <dbReference type="ARBA" id="ARBA00004141"/>
    </source>
</evidence>
<feature type="transmembrane region" description="Helical" evidence="9">
    <location>
        <begin position="86"/>
        <end position="110"/>
    </location>
</feature>
<keyword evidence="3" id="KW-0813">Transport</keyword>
<keyword evidence="12" id="KW-1185">Reference proteome</keyword>
<dbReference type="InterPro" id="IPR036719">
    <property type="entry name" value="Neuro-gated_channel_TM_sf"/>
</dbReference>
<dbReference type="OrthoDB" id="8890589at2759"/>
<dbReference type="GO" id="GO:0005230">
    <property type="term" value="F:extracellular ligand-gated monoatomic ion channel activity"/>
    <property type="evidence" value="ECO:0007669"/>
    <property type="project" value="InterPro"/>
</dbReference>
<name>A0A9Q0DBF5_9TELE</name>
<gene>
    <name evidence="11" type="ORF">NHX12_015181</name>
</gene>
<dbReference type="Gene3D" id="2.70.170.10">
    <property type="entry name" value="Neurotransmitter-gated ion-channel ligand-binding domain"/>
    <property type="match status" value="1"/>
</dbReference>
<dbReference type="InterPro" id="IPR006029">
    <property type="entry name" value="Neurotrans-gated_channel_TM"/>
</dbReference>
<keyword evidence="9" id="KW-0472">Membrane</keyword>
<dbReference type="Proteomes" id="UP001148018">
    <property type="component" value="Unassembled WGS sequence"/>
</dbReference>
<dbReference type="SUPFAM" id="SSF90112">
    <property type="entry name" value="Neurotransmitter-gated ion-channel transmembrane pore"/>
    <property type="match status" value="1"/>
</dbReference>
<dbReference type="InterPro" id="IPR006028">
    <property type="entry name" value="GABAA/Glycine_rcpt"/>
</dbReference>
<dbReference type="SUPFAM" id="SSF63712">
    <property type="entry name" value="Nicotinic receptor ligand binding domain-like"/>
    <property type="match status" value="1"/>
</dbReference>